<accession>A0A4R4RKC3</accession>
<sequence>MYERLDGRRLNRATLARQHLLGRVDRRPLDVIRDVAGLQGQDPDPPYLMLWNRIEGFTVDGLTSLQLDRSVVRATLFRGTLHLVATDDYLWLRPMLQPMLDRWQRGAWGKALDGVDLGQLAKTATGLLDGGTLTRPRLSRALSEVWPGHSAMALARSVQGLLPVVHPPPNGLWNRHGPAHIALARTWLGRPLSPGVALSTLVRRYLAAFGPATVKDIQAWSGLTRLREVVETMRPHLVTFTGEHGEELFDLPDAPRPDPDMPAPPRLLAPLDNLVLAYADRSRLVGPGAAARVGWEAAVLIDGEVRGFWTVARGDDAATLTIELLEPLTGDQAGDQEAGIEAEAAALLAFVAPATARREVRLRIPSATA</sequence>
<dbReference type="PANTHER" id="PTHR38479">
    <property type="entry name" value="LMO0824 PROTEIN"/>
    <property type="match status" value="1"/>
</dbReference>
<keyword evidence="2" id="KW-1185">Reference proteome</keyword>
<dbReference type="Proteomes" id="UP000295621">
    <property type="component" value="Unassembled WGS sequence"/>
</dbReference>
<dbReference type="EMBL" id="SMKL01000048">
    <property type="protein sequence ID" value="TDC48943.1"/>
    <property type="molecule type" value="Genomic_DNA"/>
</dbReference>
<proteinExistence type="predicted"/>
<organism evidence="1 2">
    <name type="scientific">Jiangella ureilytica</name>
    <dbReference type="NCBI Taxonomy" id="2530374"/>
    <lineage>
        <taxon>Bacteria</taxon>
        <taxon>Bacillati</taxon>
        <taxon>Actinomycetota</taxon>
        <taxon>Actinomycetes</taxon>
        <taxon>Jiangellales</taxon>
        <taxon>Jiangellaceae</taxon>
        <taxon>Jiangella</taxon>
    </lineage>
</organism>
<dbReference type="RefSeq" id="WP_131985550.1">
    <property type="nucleotide sequence ID" value="NZ_SMKL01000048.1"/>
</dbReference>
<dbReference type="PANTHER" id="PTHR38479:SF2">
    <property type="entry name" value="WINGED HELIX DNA-BINDING DOMAIN-CONTAINING PROTEIN"/>
    <property type="match status" value="1"/>
</dbReference>
<dbReference type="Pfam" id="PF06224">
    <property type="entry name" value="AlkZ-like"/>
    <property type="match status" value="1"/>
</dbReference>
<gene>
    <name evidence="1" type="ORF">E1212_19640</name>
</gene>
<evidence type="ECO:0000313" key="1">
    <source>
        <dbReference type="EMBL" id="TDC48943.1"/>
    </source>
</evidence>
<dbReference type="OrthoDB" id="9148135at2"/>
<keyword evidence="1" id="KW-0238">DNA-binding</keyword>
<dbReference type="AlphaFoldDB" id="A0A4R4RKC3"/>
<dbReference type="GO" id="GO:0003677">
    <property type="term" value="F:DNA binding"/>
    <property type="evidence" value="ECO:0007669"/>
    <property type="project" value="UniProtKB-KW"/>
</dbReference>
<dbReference type="InterPro" id="IPR009351">
    <property type="entry name" value="AlkZ-like"/>
</dbReference>
<evidence type="ECO:0000313" key="2">
    <source>
        <dbReference type="Proteomes" id="UP000295621"/>
    </source>
</evidence>
<reference evidence="1 2" key="1">
    <citation type="submission" date="2019-02" db="EMBL/GenBank/DDBJ databases">
        <title>Draft genome sequences of novel Actinobacteria.</title>
        <authorList>
            <person name="Sahin N."/>
            <person name="Ay H."/>
            <person name="Saygin H."/>
        </authorList>
    </citation>
    <scope>NUCLEOTIDE SEQUENCE [LARGE SCALE GENOMIC DNA]</scope>
    <source>
        <strain evidence="1 2">KC603</strain>
    </source>
</reference>
<comment type="caution">
    <text evidence="1">The sequence shown here is derived from an EMBL/GenBank/DDBJ whole genome shotgun (WGS) entry which is preliminary data.</text>
</comment>
<protein>
    <submittedName>
        <fullName evidence="1">Winged helix DNA-binding domain-containing protein</fullName>
    </submittedName>
</protein>
<name>A0A4R4RKC3_9ACTN</name>